<protein>
    <submittedName>
        <fullName evidence="1">Uncharacterized protein</fullName>
    </submittedName>
</protein>
<dbReference type="EMBL" id="MH029513">
    <property type="protein sequence ID" value="AVQ10157.1"/>
    <property type="molecule type" value="Genomic_DNA"/>
</dbReference>
<proteinExistence type="predicted"/>
<sequence>MKFRRPVNKARSAAKFRHRVGRTRAINIQPPQRGGYRL</sequence>
<reference evidence="1" key="1">
    <citation type="submission" date="2018-03" db="EMBL/GenBank/DDBJ databases">
        <title>Twenty-four Novel Viral Genomes identified from the Dushanzi Mud Volcanic Sediment in Xinjiang, China.</title>
        <authorList>
            <person name="Han L."/>
        </authorList>
    </citation>
    <scope>NUCLEOTIDE SEQUENCE</scope>
</reference>
<evidence type="ECO:0000313" key="1">
    <source>
        <dbReference type="EMBL" id="AVQ10157.1"/>
    </source>
</evidence>
<accession>A0A2R3UA91</accession>
<name>A0A2R3UA91_9VIRU</name>
<organism evidence="1">
    <name type="scientific">Gokushovirinae environmental samples</name>
    <dbReference type="NCBI Taxonomy" id="1478972"/>
    <lineage>
        <taxon>Viruses</taxon>
        <taxon>Monodnaviria</taxon>
        <taxon>Sangervirae</taxon>
        <taxon>Phixviricota</taxon>
        <taxon>Malgrandaviricetes</taxon>
        <taxon>Petitvirales</taxon>
        <taxon>Microviridae</taxon>
        <taxon>environmental samples</taxon>
    </lineage>
</organism>